<dbReference type="EMBL" id="CAJFCW020000005">
    <property type="protein sequence ID" value="CAG9120096.1"/>
    <property type="molecule type" value="Genomic_DNA"/>
</dbReference>
<evidence type="ECO:0000256" key="1">
    <source>
        <dbReference type="SAM" id="Phobius"/>
    </source>
</evidence>
<gene>
    <name evidence="2" type="ORF">BOKJ2_LOCUS11204</name>
</gene>
<keyword evidence="1" id="KW-0472">Membrane</keyword>
<dbReference type="Proteomes" id="UP000783686">
    <property type="component" value="Unassembled WGS sequence"/>
</dbReference>
<feature type="transmembrane region" description="Helical" evidence="1">
    <location>
        <begin position="6"/>
        <end position="29"/>
    </location>
</feature>
<keyword evidence="1" id="KW-1133">Transmembrane helix</keyword>
<accession>A0A811L993</accession>
<sequence>MWYEQIYSGAVTMAFIVGALYVSGPLNYLDTARLYRRNTANEPRISITKRDHNLTGNYYVISGLESIPDE</sequence>
<dbReference type="AlphaFoldDB" id="A0A811L993"/>
<reference evidence="2" key="1">
    <citation type="submission" date="2020-09" db="EMBL/GenBank/DDBJ databases">
        <authorList>
            <person name="Kikuchi T."/>
        </authorList>
    </citation>
    <scope>NUCLEOTIDE SEQUENCE</scope>
    <source>
        <strain evidence="2">SH1</strain>
    </source>
</reference>
<comment type="caution">
    <text evidence="2">The sequence shown here is derived from an EMBL/GenBank/DDBJ whole genome shotgun (WGS) entry which is preliminary data.</text>
</comment>
<evidence type="ECO:0000313" key="2">
    <source>
        <dbReference type="EMBL" id="CAD5224688.1"/>
    </source>
</evidence>
<dbReference type="OrthoDB" id="1920692at2759"/>
<evidence type="ECO:0000313" key="3">
    <source>
        <dbReference type="Proteomes" id="UP000614601"/>
    </source>
</evidence>
<evidence type="ECO:0008006" key="4">
    <source>
        <dbReference type="Google" id="ProtNLM"/>
    </source>
</evidence>
<name>A0A811L993_9BILA</name>
<proteinExistence type="predicted"/>
<keyword evidence="3" id="KW-1185">Reference proteome</keyword>
<dbReference type="Proteomes" id="UP000614601">
    <property type="component" value="Unassembled WGS sequence"/>
</dbReference>
<organism evidence="2 3">
    <name type="scientific">Bursaphelenchus okinawaensis</name>
    <dbReference type="NCBI Taxonomy" id="465554"/>
    <lineage>
        <taxon>Eukaryota</taxon>
        <taxon>Metazoa</taxon>
        <taxon>Ecdysozoa</taxon>
        <taxon>Nematoda</taxon>
        <taxon>Chromadorea</taxon>
        <taxon>Rhabditida</taxon>
        <taxon>Tylenchina</taxon>
        <taxon>Tylenchomorpha</taxon>
        <taxon>Aphelenchoidea</taxon>
        <taxon>Aphelenchoididae</taxon>
        <taxon>Bursaphelenchus</taxon>
    </lineage>
</organism>
<dbReference type="EMBL" id="CAJFDH010000005">
    <property type="protein sequence ID" value="CAD5224688.1"/>
    <property type="molecule type" value="Genomic_DNA"/>
</dbReference>
<protein>
    <recommendedName>
        <fullName evidence="4">NADH-ubiquinone oxidoreductase MWFE subunit</fullName>
    </recommendedName>
</protein>
<keyword evidence="1" id="KW-0812">Transmembrane</keyword>